<dbReference type="GO" id="GO:0008081">
    <property type="term" value="F:phosphoric diester hydrolase activity"/>
    <property type="evidence" value="ECO:0007669"/>
    <property type="project" value="InterPro"/>
</dbReference>
<dbReference type="InterPro" id="IPR051057">
    <property type="entry name" value="PI-PLC_domain"/>
</dbReference>
<dbReference type="SMART" id="SM00148">
    <property type="entry name" value="PLCXc"/>
    <property type="match status" value="1"/>
</dbReference>
<name>A0A819T4Z9_9BILA</name>
<gene>
    <name evidence="2" type="ORF">OVN521_LOCUS19843</name>
</gene>
<dbReference type="PANTHER" id="PTHR13593:SF113">
    <property type="entry name" value="SI:DKEY-266F7.9"/>
    <property type="match status" value="1"/>
</dbReference>
<organism evidence="2 3">
    <name type="scientific">Rotaria magnacalcarata</name>
    <dbReference type="NCBI Taxonomy" id="392030"/>
    <lineage>
        <taxon>Eukaryota</taxon>
        <taxon>Metazoa</taxon>
        <taxon>Spiralia</taxon>
        <taxon>Gnathifera</taxon>
        <taxon>Rotifera</taxon>
        <taxon>Eurotatoria</taxon>
        <taxon>Bdelloidea</taxon>
        <taxon>Philodinida</taxon>
        <taxon>Philodinidae</taxon>
        <taxon>Rotaria</taxon>
    </lineage>
</organism>
<dbReference type="SUPFAM" id="SSF51695">
    <property type="entry name" value="PLC-like phosphodiesterases"/>
    <property type="match status" value="1"/>
</dbReference>
<feature type="domain" description="Phosphatidylinositol-specific phospholipase C X" evidence="1">
    <location>
        <begin position="29"/>
        <end position="192"/>
    </location>
</feature>
<dbReference type="Pfam" id="PF00388">
    <property type="entry name" value="PI-PLC-X"/>
    <property type="match status" value="1"/>
</dbReference>
<dbReference type="Proteomes" id="UP000663866">
    <property type="component" value="Unassembled WGS sequence"/>
</dbReference>
<keyword evidence="3" id="KW-1185">Reference proteome</keyword>
<dbReference type="GO" id="GO:0006629">
    <property type="term" value="P:lipid metabolic process"/>
    <property type="evidence" value="ECO:0007669"/>
    <property type="project" value="InterPro"/>
</dbReference>
<evidence type="ECO:0000259" key="1">
    <source>
        <dbReference type="SMART" id="SM00148"/>
    </source>
</evidence>
<dbReference type="Gene3D" id="3.20.20.190">
    <property type="entry name" value="Phosphatidylinositol (PI) phosphodiesterase"/>
    <property type="match status" value="1"/>
</dbReference>
<dbReference type="AlphaFoldDB" id="A0A819T4Z9"/>
<sequence>MALPCCGSNIDSTMSRGKHIEWMANLPTSLHNESVSKLAIPGSHNSFAYNLTRSGGPDLSQGLKRFLPLVGLFIKRWSVTQKETFTEQLQTGIRYFDLRVCHVVSEASNQTSQFKFTHGLLGGLVEECLQEINRFLDKHSKEIVLLDFNHFYEFNAQFGHDQLLQLIHEIFGKKLCTTARTINECQITPDDKSIRNHPFGSLHSTSQETNRRLIPWITCRHRDPSLVNGVNIVMCDFVDSVFADSVIMLNYKTADPTTTANL</sequence>
<reference evidence="2" key="1">
    <citation type="submission" date="2021-02" db="EMBL/GenBank/DDBJ databases">
        <authorList>
            <person name="Nowell W R."/>
        </authorList>
    </citation>
    <scope>NUCLEOTIDE SEQUENCE</scope>
</reference>
<evidence type="ECO:0000313" key="2">
    <source>
        <dbReference type="EMBL" id="CAF4082250.1"/>
    </source>
</evidence>
<dbReference type="PANTHER" id="PTHR13593">
    <property type="match status" value="1"/>
</dbReference>
<proteinExistence type="predicted"/>
<dbReference type="PROSITE" id="PS50007">
    <property type="entry name" value="PIPLC_X_DOMAIN"/>
    <property type="match status" value="1"/>
</dbReference>
<evidence type="ECO:0000313" key="3">
    <source>
        <dbReference type="Proteomes" id="UP000663866"/>
    </source>
</evidence>
<dbReference type="InterPro" id="IPR000909">
    <property type="entry name" value="PLipase_C_PInositol-sp_X_dom"/>
</dbReference>
<accession>A0A819T4Z9</accession>
<protein>
    <recommendedName>
        <fullName evidence="1">Phosphatidylinositol-specific phospholipase C X domain-containing protein</fullName>
    </recommendedName>
</protein>
<dbReference type="InterPro" id="IPR017946">
    <property type="entry name" value="PLC-like_Pdiesterase_TIM-brl"/>
</dbReference>
<dbReference type="EMBL" id="CAJOBG010003819">
    <property type="protein sequence ID" value="CAF4082250.1"/>
    <property type="molecule type" value="Genomic_DNA"/>
</dbReference>
<comment type="caution">
    <text evidence="2">The sequence shown here is derived from an EMBL/GenBank/DDBJ whole genome shotgun (WGS) entry which is preliminary data.</text>
</comment>